<name>A6G552_9BACT</name>
<proteinExistence type="predicted"/>
<feature type="transmembrane region" description="Helical" evidence="2">
    <location>
        <begin position="487"/>
        <end position="512"/>
    </location>
</feature>
<protein>
    <submittedName>
        <fullName evidence="3">Uncharacterized protein</fullName>
    </submittedName>
</protein>
<keyword evidence="4" id="KW-1185">Reference proteome</keyword>
<sequence>MARDFPLWVCVLFPCVVGLLAVFGARVGARILGSRRLVLFAHYLGLGAMALCALFCVQGIELLAIPDDPRGLAHTPWPDWLVPGRLGGSDSGELRLSLTLVGDRLSMLATLSVAVLAAIARVFLGGNAGLRDLGLGPEFGPRTWLSADSEALAAIDGRLDGDPEVREAAIAAVRDLGLLGLLEAGAVLVILASNLALGALGWALLGLGGAVAVARSRGGGERSGTPLGDEARASAASRVLVIGVSSDLALGAAAVALVVAGIGLDHSLLWSPDVGLILLERGLLNAPVAELLAAIFVAAVLARGLALAWSGPSAVEAVLETVLVPAAGVYLLLRHNRILAFAPTVLAVVAVVGLVVALAGAGAALLRPEGGRGAGHERRGARALRGRRGVSGTGVAWLGLMLMALGVGSWRTLVALVLAHGVGRLGLRLALLLPARAEVGGALPLWTGRVARVACWSAAAIAPGLGFAALAQTLVDVLGRTSLLGSIYAWFAAFAVLAVGFVHAAAVARLWYEELGVRGRAGEAEGADGLDWLSLVLLSLLSLGLGLAFIGSWFGLAPSPIAWLDQMLPVAGGHGGAPLGLREDFREGFDFARSWRVGSAAVLAIVTGFAWMWTRDRFRRGDERVLAGPVRAAGLVLDGPRKLWAGLTLLARGVAELAAQGVGRGALEEGPRVLAVLLRDLARSLPRGPTRRAWLLSGSRRGVVGLMLGVTLVLGWLYAKPHVSSLLPAEGYGFGGLRPRLIRAGGDKEKGGAKGEAAQPLPRSVEDARRQQLQFERKPGDPRPDGGETDFPAPAPEGQP</sequence>
<dbReference type="EMBL" id="ABCS01000024">
    <property type="protein sequence ID" value="EDM78964.1"/>
    <property type="molecule type" value="Genomic_DNA"/>
</dbReference>
<feature type="transmembrane region" description="Helical" evidence="2">
    <location>
        <begin position="105"/>
        <end position="124"/>
    </location>
</feature>
<accession>A6G552</accession>
<feature type="transmembrane region" description="Helical" evidence="2">
    <location>
        <begin position="6"/>
        <end position="25"/>
    </location>
</feature>
<feature type="transmembrane region" description="Helical" evidence="2">
    <location>
        <begin position="176"/>
        <end position="193"/>
    </location>
</feature>
<feature type="transmembrane region" description="Helical" evidence="2">
    <location>
        <begin position="702"/>
        <end position="719"/>
    </location>
</feature>
<evidence type="ECO:0000256" key="2">
    <source>
        <dbReference type="SAM" id="Phobius"/>
    </source>
</evidence>
<evidence type="ECO:0000256" key="1">
    <source>
        <dbReference type="SAM" id="MobiDB-lite"/>
    </source>
</evidence>
<dbReference type="Proteomes" id="UP000005801">
    <property type="component" value="Unassembled WGS sequence"/>
</dbReference>
<dbReference type="OrthoDB" id="5498559at2"/>
<feature type="transmembrane region" description="Helical" evidence="2">
    <location>
        <begin position="239"/>
        <end position="264"/>
    </location>
</feature>
<dbReference type="STRING" id="391625.PPSIR1_06968"/>
<evidence type="ECO:0000313" key="3">
    <source>
        <dbReference type="EMBL" id="EDM78964.1"/>
    </source>
</evidence>
<feature type="transmembrane region" description="Helical" evidence="2">
    <location>
        <begin position="387"/>
        <end position="407"/>
    </location>
</feature>
<dbReference type="RefSeq" id="WP_006971851.1">
    <property type="nucleotide sequence ID" value="NZ_ABCS01000024.1"/>
</dbReference>
<organism evidence="3 4">
    <name type="scientific">Plesiocystis pacifica SIR-1</name>
    <dbReference type="NCBI Taxonomy" id="391625"/>
    <lineage>
        <taxon>Bacteria</taxon>
        <taxon>Pseudomonadati</taxon>
        <taxon>Myxococcota</taxon>
        <taxon>Polyangia</taxon>
        <taxon>Nannocystales</taxon>
        <taxon>Nannocystaceae</taxon>
        <taxon>Plesiocystis</taxon>
    </lineage>
</organism>
<keyword evidence="2" id="KW-0472">Membrane</keyword>
<feature type="transmembrane region" description="Helical" evidence="2">
    <location>
        <begin position="532"/>
        <end position="554"/>
    </location>
</feature>
<keyword evidence="2" id="KW-1133">Transmembrane helix</keyword>
<reference evidence="3 4" key="1">
    <citation type="submission" date="2007-06" db="EMBL/GenBank/DDBJ databases">
        <authorList>
            <person name="Shimkets L."/>
            <person name="Ferriera S."/>
            <person name="Johnson J."/>
            <person name="Kravitz S."/>
            <person name="Beeson K."/>
            <person name="Sutton G."/>
            <person name="Rogers Y.-H."/>
            <person name="Friedman R."/>
            <person name="Frazier M."/>
            <person name="Venter J.C."/>
        </authorList>
    </citation>
    <scope>NUCLEOTIDE SEQUENCE [LARGE SCALE GENOMIC DNA]</scope>
    <source>
        <strain evidence="3 4">SIR-1</strain>
    </source>
</reference>
<feature type="transmembrane region" description="Helical" evidence="2">
    <location>
        <begin position="284"/>
        <end position="302"/>
    </location>
</feature>
<gene>
    <name evidence="3" type="ORF">PPSIR1_06968</name>
</gene>
<feature type="transmembrane region" description="Helical" evidence="2">
    <location>
        <begin position="314"/>
        <end position="333"/>
    </location>
</feature>
<feature type="region of interest" description="Disordered" evidence="1">
    <location>
        <begin position="745"/>
        <end position="800"/>
    </location>
</feature>
<feature type="transmembrane region" description="Helical" evidence="2">
    <location>
        <begin position="339"/>
        <end position="366"/>
    </location>
</feature>
<feature type="transmembrane region" description="Helical" evidence="2">
    <location>
        <begin position="37"/>
        <end position="60"/>
    </location>
</feature>
<evidence type="ECO:0000313" key="4">
    <source>
        <dbReference type="Proteomes" id="UP000005801"/>
    </source>
</evidence>
<dbReference type="AlphaFoldDB" id="A6G552"/>
<keyword evidence="2" id="KW-0812">Transmembrane</keyword>
<feature type="transmembrane region" description="Helical" evidence="2">
    <location>
        <begin position="595"/>
        <end position="614"/>
    </location>
</feature>
<feature type="compositionally biased region" description="Basic and acidic residues" evidence="1">
    <location>
        <begin position="764"/>
        <end position="786"/>
    </location>
</feature>
<feature type="transmembrane region" description="Helical" evidence="2">
    <location>
        <begin position="453"/>
        <end position="475"/>
    </location>
</feature>
<comment type="caution">
    <text evidence="3">The sequence shown here is derived from an EMBL/GenBank/DDBJ whole genome shotgun (WGS) entry which is preliminary data.</text>
</comment>